<evidence type="ECO:0000259" key="1">
    <source>
        <dbReference type="Pfam" id="PF01636"/>
    </source>
</evidence>
<dbReference type="InParanoid" id="A0A0U5ETF9"/>
<dbReference type="Gene3D" id="3.90.1200.10">
    <property type="match status" value="1"/>
</dbReference>
<dbReference type="Gene3D" id="3.30.200.20">
    <property type="entry name" value="Phosphorylase Kinase, domain 1"/>
    <property type="match status" value="1"/>
</dbReference>
<dbReference type="InterPro" id="IPR011009">
    <property type="entry name" value="Kinase-like_dom_sf"/>
</dbReference>
<evidence type="ECO:0000313" key="3">
    <source>
        <dbReference type="Proteomes" id="UP000069902"/>
    </source>
</evidence>
<dbReference type="KEGG" id="pnl:PNK_1867"/>
<accession>A0A0U5ETF9</accession>
<dbReference type="EMBL" id="LN879502">
    <property type="protein sequence ID" value="CUI17473.1"/>
    <property type="molecule type" value="Genomic_DNA"/>
</dbReference>
<dbReference type="PANTHER" id="PTHR21310">
    <property type="entry name" value="AMINOGLYCOSIDE PHOSPHOTRANSFERASE-RELATED-RELATED"/>
    <property type="match status" value="1"/>
</dbReference>
<protein>
    <submittedName>
        <fullName evidence="2">Phosphotransferase family protein</fullName>
    </submittedName>
</protein>
<dbReference type="PANTHER" id="PTHR21310:SF42">
    <property type="entry name" value="BIFUNCTIONAL AAC_APH"/>
    <property type="match status" value="1"/>
</dbReference>
<dbReference type="PATRIC" id="fig|389348.3.peg.2096"/>
<dbReference type="RefSeq" id="WP_059061670.1">
    <property type="nucleotide sequence ID" value="NZ_LN879502.1"/>
</dbReference>
<sequence>MQKQVFRWGHKQLIIDAALVRYLVATQFPQWKDLPVLPVAFSGWDNRTFHLGDQMLVRMPSAAEYAFQVEKEQYWLPKLAPLLPLAVPEPLVIGEPADDYPWKWSIYRWIEGTCAANAPIADLCEFAATLSQFLAALQRIDAADGPLAGAHSFYRGGSLAIYDAEVQHAIDSLKGSIDRDTATEVWQIALSTIWKKDPVWVHGDVSAGNLLVKEGRLSAVIDFGQLSVGDPACDLVIAWTLFEGKSRKIFRSALPVDSATWSRGRAWALWKALITAAGLSNPLNAEARGCWRIIHEVLADHKNN</sequence>
<name>A0A0U5ETF9_9BACT</name>
<keyword evidence="2" id="KW-0808">Transferase</keyword>
<dbReference type="InterPro" id="IPR051678">
    <property type="entry name" value="AGP_Transferase"/>
</dbReference>
<evidence type="ECO:0000313" key="2">
    <source>
        <dbReference type="EMBL" id="CUI17473.1"/>
    </source>
</evidence>
<dbReference type="Proteomes" id="UP000069902">
    <property type="component" value="Chromosome cPNK"/>
</dbReference>
<dbReference type="CDD" id="cd05155">
    <property type="entry name" value="APH_ChoK_like_1"/>
    <property type="match status" value="1"/>
</dbReference>
<dbReference type="SUPFAM" id="SSF56112">
    <property type="entry name" value="Protein kinase-like (PK-like)"/>
    <property type="match status" value="1"/>
</dbReference>
<organism evidence="2 3">
    <name type="scientific">Candidatus Protochlamydia naegleriophila</name>
    <dbReference type="NCBI Taxonomy" id="389348"/>
    <lineage>
        <taxon>Bacteria</taxon>
        <taxon>Pseudomonadati</taxon>
        <taxon>Chlamydiota</taxon>
        <taxon>Chlamydiia</taxon>
        <taxon>Parachlamydiales</taxon>
        <taxon>Parachlamydiaceae</taxon>
        <taxon>Candidatus Protochlamydia</taxon>
    </lineage>
</organism>
<gene>
    <name evidence="2" type="ORF">PNK_1867</name>
</gene>
<proteinExistence type="predicted"/>
<keyword evidence="3" id="KW-1185">Reference proteome</keyword>
<dbReference type="STRING" id="389348.PNK_1867"/>
<reference evidence="3" key="1">
    <citation type="submission" date="2015-09" db="EMBL/GenBank/DDBJ databases">
        <authorList>
            <person name="Bertelli C."/>
        </authorList>
    </citation>
    <scope>NUCLEOTIDE SEQUENCE [LARGE SCALE GENOMIC DNA]</scope>
    <source>
        <strain evidence="3">KNic</strain>
    </source>
</reference>
<dbReference type="GO" id="GO:0016740">
    <property type="term" value="F:transferase activity"/>
    <property type="evidence" value="ECO:0007669"/>
    <property type="project" value="UniProtKB-KW"/>
</dbReference>
<dbReference type="InterPro" id="IPR002575">
    <property type="entry name" value="Aminoglycoside_PTrfase"/>
</dbReference>
<feature type="domain" description="Aminoglycoside phosphotransferase" evidence="1">
    <location>
        <begin position="42"/>
        <end position="267"/>
    </location>
</feature>
<dbReference type="Pfam" id="PF01636">
    <property type="entry name" value="APH"/>
    <property type="match status" value="1"/>
</dbReference>
<dbReference type="AlphaFoldDB" id="A0A0U5ETF9"/>